<dbReference type="Proteomes" id="UP001139477">
    <property type="component" value="Unassembled WGS sequence"/>
</dbReference>
<keyword evidence="7" id="KW-0472">Membrane</keyword>
<proteinExistence type="predicted"/>
<dbReference type="AlphaFoldDB" id="A0A9X2FWN1"/>
<reference evidence="9" key="1">
    <citation type="submission" date="2022-06" db="EMBL/GenBank/DDBJ databases">
        <title>Limimaricola sediminis sp. nov., isolated from an intertidal sediment.</title>
        <authorList>
            <person name="Shao X."/>
        </authorList>
    </citation>
    <scope>NUCLEOTIDE SEQUENCE</scope>
    <source>
        <strain evidence="9">ASW11-118</strain>
    </source>
</reference>
<evidence type="ECO:0000256" key="1">
    <source>
        <dbReference type="ARBA" id="ARBA00004167"/>
    </source>
</evidence>
<comment type="caution">
    <text evidence="9">The sequence shown here is derived from an EMBL/GenBank/DDBJ whole genome shotgun (WGS) entry which is preliminary data.</text>
</comment>
<dbReference type="InterPro" id="IPR038578">
    <property type="entry name" value="GT29-like_sf"/>
</dbReference>
<keyword evidence="10" id="KW-1185">Reference proteome</keyword>
<organism evidence="9 10">
    <name type="scientific">Limimaricola litoreus</name>
    <dbReference type="NCBI Taxonomy" id="2955316"/>
    <lineage>
        <taxon>Bacteria</taxon>
        <taxon>Pseudomonadati</taxon>
        <taxon>Pseudomonadota</taxon>
        <taxon>Alphaproteobacteria</taxon>
        <taxon>Rhodobacterales</taxon>
        <taxon>Paracoccaceae</taxon>
        <taxon>Limimaricola</taxon>
    </lineage>
</organism>
<dbReference type="RefSeq" id="WP_253331440.1">
    <property type="nucleotide sequence ID" value="NZ_JAMYXC010000125.1"/>
</dbReference>
<evidence type="ECO:0000313" key="10">
    <source>
        <dbReference type="Proteomes" id="UP001139477"/>
    </source>
</evidence>
<dbReference type="InterPro" id="IPR001675">
    <property type="entry name" value="Glyco_trans_29"/>
</dbReference>
<keyword evidence="8" id="KW-0325">Glycoprotein</keyword>
<dbReference type="GO" id="GO:0008373">
    <property type="term" value="F:sialyltransferase activity"/>
    <property type="evidence" value="ECO:0007669"/>
    <property type="project" value="InterPro"/>
</dbReference>
<keyword evidence="3" id="KW-0328">Glycosyltransferase</keyword>
<dbReference type="GO" id="GO:0012505">
    <property type="term" value="C:endomembrane system"/>
    <property type="evidence" value="ECO:0007669"/>
    <property type="project" value="UniProtKB-SubCell"/>
</dbReference>
<dbReference type="GO" id="GO:0016020">
    <property type="term" value="C:membrane"/>
    <property type="evidence" value="ECO:0007669"/>
    <property type="project" value="UniProtKB-SubCell"/>
</dbReference>
<dbReference type="Gene3D" id="3.90.1480.20">
    <property type="entry name" value="Glycosyl transferase family 29"/>
    <property type="match status" value="1"/>
</dbReference>
<evidence type="ECO:0000256" key="2">
    <source>
        <dbReference type="ARBA" id="ARBA00004308"/>
    </source>
</evidence>
<protein>
    <submittedName>
        <fullName evidence="9">Glycosyltransferase family 29 protein</fullName>
    </submittedName>
</protein>
<evidence type="ECO:0000256" key="6">
    <source>
        <dbReference type="ARBA" id="ARBA00022989"/>
    </source>
</evidence>
<evidence type="ECO:0000256" key="3">
    <source>
        <dbReference type="ARBA" id="ARBA00022676"/>
    </source>
</evidence>
<comment type="subcellular location">
    <subcellularLocation>
        <location evidence="2">Endomembrane system</location>
    </subcellularLocation>
    <subcellularLocation>
        <location evidence="1">Membrane</location>
        <topology evidence="1">Single-pass membrane protein</topology>
    </subcellularLocation>
</comment>
<sequence>MNRIGFEIAKRRNDTARLVRLGLTETEILDRLADRHVALVGNARSLGETQLGAAINAAGLVIRLNAAPMPGPASHGTRTDWLAMSVPVPEPAIVARAPEVLLWMPSKRRRLPWRIARREGFHLNPAHANVRLRAELGAPATTGLMLIDLLARSKMARADLFGFDFFASKSLSGRRDAAQVPHDFDAEHDWVERLLGRDRRFSLRR</sequence>
<evidence type="ECO:0000256" key="7">
    <source>
        <dbReference type="ARBA" id="ARBA00023136"/>
    </source>
</evidence>
<evidence type="ECO:0000256" key="4">
    <source>
        <dbReference type="ARBA" id="ARBA00022679"/>
    </source>
</evidence>
<gene>
    <name evidence="9" type="ORF">NHG85_08235</name>
</gene>
<keyword evidence="6" id="KW-1133">Transmembrane helix</keyword>
<evidence type="ECO:0000256" key="8">
    <source>
        <dbReference type="ARBA" id="ARBA00023180"/>
    </source>
</evidence>
<keyword evidence="4" id="KW-0808">Transferase</keyword>
<evidence type="ECO:0000256" key="5">
    <source>
        <dbReference type="ARBA" id="ARBA00022692"/>
    </source>
</evidence>
<name>A0A9X2FWN1_9RHOB</name>
<dbReference type="Pfam" id="PF00777">
    <property type="entry name" value="Glyco_transf_29"/>
    <property type="match status" value="1"/>
</dbReference>
<evidence type="ECO:0000313" key="9">
    <source>
        <dbReference type="EMBL" id="MCP1168513.1"/>
    </source>
</evidence>
<accession>A0A9X2FWN1</accession>
<dbReference type="EMBL" id="JAMYXC010000125">
    <property type="protein sequence ID" value="MCP1168513.1"/>
    <property type="molecule type" value="Genomic_DNA"/>
</dbReference>
<keyword evidence="5" id="KW-0812">Transmembrane</keyword>